<keyword evidence="3" id="KW-1185">Reference proteome</keyword>
<reference evidence="2 3" key="1">
    <citation type="submission" date="2024-09" db="EMBL/GenBank/DDBJ databases">
        <title>Rethinking Asexuality: The Enigmatic Case of Functional Sexual Genes in Lepraria (Stereocaulaceae).</title>
        <authorList>
            <person name="Doellman M."/>
            <person name="Sun Y."/>
            <person name="Barcenas-Pena A."/>
            <person name="Lumbsch H.T."/>
            <person name="Grewe F."/>
        </authorList>
    </citation>
    <scope>NUCLEOTIDE SEQUENCE [LARGE SCALE GENOMIC DNA]</scope>
    <source>
        <strain evidence="2 3">Grewe 0041</strain>
    </source>
</reference>
<gene>
    <name evidence="2" type="ORF">ABVK25_010302</name>
</gene>
<feature type="region of interest" description="Disordered" evidence="1">
    <location>
        <begin position="1"/>
        <end position="30"/>
    </location>
</feature>
<comment type="caution">
    <text evidence="2">The sequence shown here is derived from an EMBL/GenBank/DDBJ whole genome shotgun (WGS) entry which is preliminary data.</text>
</comment>
<evidence type="ECO:0000313" key="3">
    <source>
        <dbReference type="Proteomes" id="UP001590951"/>
    </source>
</evidence>
<proteinExistence type="predicted"/>
<protein>
    <submittedName>
        <fullName evidence="2">Uncharacterized protein</fullName>
    </submittedName>
</protein>
<organism evidence="2 3">
    <name type="scientific">Lepraria finkii</name>
    <dbReference type="NCBI Taxonomy" id="1340010"/>
    <lineage>
        <taxon>Eukaryota</taxon>
        <taxon>Fungi</taxon>
        <taxon>Dikarya</taxon>
        <taxon>Ascomycota</taxon>
        <taxon>Pezizomycotina</taxon>
        <taxon>Lecanoromycetes</taxon>
        <taxon>OSLEUM clade</taxon>
        <taxon>Lecanoromycetidae</taxon>
        <taxon>Lecanorales</taxon>
        <taxon>Lecanorineae</taxon>
        <taxon>Stereocaulaceae</taxon>
        <taxon>Lepraria</taxon>
    </lineage>
</organism>
<dbReference type="EMBL" id="JBHFEH010000064">
    <property type="protein sequence ID" value="KAL2049398.1"/>
    <property type="molecule type" value="Genomic_DNA"/>
</dbReference>
<accession>A0ABR4AW78</accession>
<name>A0ABR4AW78_9LECA</name>
<sequence>MSKPVDEVNVLELDSGPGSPNQSGPLSDDNFELSRLGKKSVLMVIRKTATLQLAQTDGAQRNFGFFSTLGV</sequence>
<evidence type="ECO:0000256" key="1">
    <source>
        <dbReference type="SAM" id="MobiDB-lite"/>
    </source>
</evidence>
<evidence type="ECO:0000313" key="2">
    <source>
        <dbReference type="EMBL" id="KAL2049398.1"/>
    </source>
</evidence>
<dbReference type="Proteomes" id="UP001590951">
    <property type="component" value="Unassembled WGS sequence"/>
</dbReference>